<proteinExistence type="predicted"/>
<dbReference type="Proteomes" id="UP000695022">
    <property type="component" value="Unplaced"/>
</dbReference>
<protein>
    <submittedName>
        <fullName evidence="3">WD repeat-containing protein 47-like isoform X1</fullName>
    </submittedName>
</protein>
<dbReference type="Pfam" id="PF00400">
    <property type="entry name" value="WD40"/>
    <property type="match status" value="4"/>
</dbReference>
<keyword evidence="1" id="KW-0853">WD repeat</keyword>
<evidence type="ECO:0000256" key="1">
    <source>
        <dbReference type="PROSITE-ProRule" id="PRU00221"/>
    </source>
</evidence>
<dbReference type="SMART" id="SM00320">
    <property type="entry name" value="WD40"/>
    <property type="match status" value="7"/>
</dbReference>
<gene>
    <name evidence="3" type="primary">LOC106807175</name>
</gene>
<dbReference type="InterPro" id="IPR036322">
    <property type="entry name" value="WD40_repeat_dom_sf"/>
</dbReference>
<evidence type="ECO:0000313" key="2">
    <source>
        <dbReference type="Proteomes" id="UP000695022"/>
    </source>
</evidence>
<dbReference type="RefSeq" id="XP_014664930.1">
    <property type="nucleotide sequence ID" value="XM_014809444.1"/>
</dbReference>
<feature type="repeat" description="WD" evidence="1">
    <location>
        <begin position="201"/>
        <end position="241"/>
    </location>
</feature>
<dbReference type="PANTHER" id="PTHR19863">
    <property type="entry name" value="NEMITIN (NEURONAL ENRICHED MAP INTERACTING PROTEIN) HOMOLOG"/>
    <property type="match status" value="1"/>
</dbReference>
<name>A0ABM1DYA9_PRICU</name>
<feature type="repeat" description="WD" evidence="1">
    <location>
        <begin position="107"/>
        <end position="137"/>
    </location>
</feature>
<dbReference type="InterPro" id="IPR040067">
    <property type="entry name" value="WDR47"/>
</dbReference>
<evidence type="ECO:0000313" key="3">
    <source>
        <dbReference type="RefSeq" id="XP_014664930.1"/>
    </source>
</evidence>
<organism evidence="2 3">
    <name type="scientific">Priapulus caudatus</name>
    <name type="common">Priapulid worm</name>
    <dbReference type="NCBI Taxonomy" id="37621"/>
    <lineage>
        <taxon>Eukaryota</taxon>
        <taxon>Metazoa</taxon>
        <taxon>Ecdysozoa</taxon>
        <taxon>Scalidophora</taxon>
        <taxon>Priapulida</taxon>
        <taxon>Priapulimorpha</taxon>
        <taxon>Priapulimorphida</taxon>
        <taxon>Priapulidae</taxon>
        <taxon>Priapulus</taxon>
    </lineage>
</organism>
<sequence length="437" mass="47852">MSSVFDLVGNRIFSDHQSGMMTSAKAKHKKEFKARDDIFDEENPTTFLKVTELKDEQPIRAAAFHPGGEIYATGSNSRVLCICAMPSLTGLSASHAATPATEIHRIEKIHKSSVSCLAWSPCGNLIATGSSDKTIKLMRFTTSTHNFAGTPMELRIHDGAVRDLTFMQDSSNQTSLLISGGAGDCKIYICDCDTGTPIHALSGHTGHVLSLCTWGGAMFASGSHDRSVRFWDLRAGTFILKISPHGPAGGGSPASPACTVTVDESGRLLASGHEDGSCMLYDVRGARVIQTFQPHAAELRSAHLCPRSFYLLTGSFDKTIALTNLHEQGDLEHPLSTVTVGTHKDKVIQTCWHPTEMAFLSTSVDKRASLCQNHLRDMLILNISSSLFSSRLRSSLVIRVHTNSTTLYIYTHIDKAMKLYHLHVRNHTKYHHSISYK</sequence>
<dbReference type="GeneID" id="106807175"/>
<dbReference type="SUPFAM" id="SSF50978">
    <property type="entry name" value="WD40 repeat-like"/>
    <property type="match status" value="1"/>
</dbReference>
<dbReference type="Gene3D" id="2.130.10.10">
    <property type="entry name" value="YVTN repeat-like/Quinoprotein amine dehydrogenase"/>
    <property type="match status" value="2"/>
</dbReference>
<dbReference type="PROSITE" id="PS50294">
    <property type="entry name" value="WD_REPEATS_REGION"/>
    <property type="match status" value="2"/>
</dbReference>
<dbReference type="InterPro" id="IPR001680">
    <property type="entry name" value="WD40_rpt"/>
</dbReference>
<keyword evidence="2" id="KW-1185">Reference proteome</keyword>
<dbReference type="InterPro" id="IPR015943">
    <property type="entry name" value="WD40/YVTN_repeat-like_dom_sf"/>
</dbReference>
<accession>A0ABM1DYA9</accession>
<reference evidence="3" key="1">
    <citation type="submission" date="2025-08" db="UniProtKB">
        <authorList>
            <consortium name="RefSeq"/>
        </authorList>
    </citation>
    <scope>IDENTIFICATION</scope>
</reference>
<dbReference type="PANTHER" id="PTHR19863:SF5">
    <property type="entry name" value="WD REPEAT-CONTAINING PROTEIN 47"/>
    <property type="match status" value="1"/>
</dbReference>
<dbReference type="PROSITE" id="PS50082">
    <property type="entry name" value="WD_REPEATS_2"/>
    <property type="match status" value="2"/>
</dbReference>